<evidence type="ECO:0000313" key="3">
    <source>
        <dbReference type="Proteomes" id="UP001204151"/>
    </source>
</evidence>
<name>A0ABT1ZVA6_9BURK</name>
<evidence type="ECO:0000256" key="1">
    <source>
        <dbReference type="SAM" id="SignalP"/>
    </source>
</evidence>
<gene>
    <name evidence="2" type="ORF">NX784_19555</name>
</gene>
<feature type="signal peptide" evidence="1">
    <location>
        <begin position="1"/>
        <end position="21"/>
    </location>
</feature>
<evidence type="ECO:0008006" key="4">
    <source>
        <dbReference type="Google" id="ProtNLM"/>
    </source>
</evidence>
<feature type="chain" id="PRO_5046900554" description="DUF5666 domain-containing protein" evidence="1">
    <location>
        <begin position="22"/>
        <end position="121"/>
    </location>
</feature>
<evidence type="ECO:0000313" key="2">
    <source>
        <dbReference type="EMBL" id="MCS0583794.1"/>
    </source>
</evidence>
<sequence length="121" mass="12860">MRIAPVLAFIGAATISLSAFADSSIPPAVAAGNLASVQVKAAHTYLSKGDAEHMRGSFELSDGRTITVTNKMNKLFVDLDGKHEELIPVGATKFVTRDTGTRVAFDRVPYAVEVVVDQAAR</sequence>
<organism evidence="2 3">
    <name type="scientific">Massilia pinisoli</name>
    <dbReference type="NCBI Taxonomy" id="1772194"/>
    <lineage>
        <taxon>Bacteria</taxon>
        <taxon>Pseudomonadati</taxon>
        <taxon>Pseudomonadota</taxon>
        <taxon>Betaproteobacteria</taxon>
        <taxon>Burkholderiales</taxon>
        <taxon>Oxalobacteraceae</taxon>
        <taxon>Telluria group</taxon>
        <taxon>Massilia</taxon>
    </lineage>
</organism>
<accession>A0ABT1ZVA6</accession>
<dbReference type="EMBL" id="JANUGW010000016">
    <property type="protein sequence ID" value="MCS0583794.1"/>
    <property type="molecule type" value="Genomic_DNA"/>
</dbReference>
<keyword evidence="1" id="KW-0732">Signal</keyword>
<keyword evidence="3" id="KW-1185">Reference proteome</keyword>
<proteinExistence type="predicted"/>
<reference evidence="2 3" key="1">
    <citation type="submission" date="2022-08" db="EMBL/GenBank/DDBJ databases">
        <title>Reclassification of Massilia species as members of the genera Telluria, Duganella, Pseudoduganella, Mokoshia gen. nov. and Zemynaea gen. nov. using orthogonal and non-orthogonal genome-based approaches.</title>
        <authorList>
            <person name="Bowman J.P."/>
        </authorList>
    </citation>
    <scope>NUCLEOTIDE SEQUENCE [LARGE SCALE GENOMIC DNA]</scope>
    <source>
        <strain evidence="2 3">JCM 31316</strain>
    </source>
</reference>
<dbReference type="RefSeq" id="WP_258818368.1">
    <property type="nucleotide sequence ID" value="NZ_JANUGW010000016.1"/>
</dbReference>
<protein>
    <recommendedName>
        <fullName evidence="4">DUF5666 domain-containing protein</fullName>
    </recommendedName>
</protein>
<comment type="caution">
    <text evidence="2">The sequence shown here is derived from an EMBL/GenBank/DDBJ whole genome shotgun (WGS) entry which is preliminary data.</text>
</comment>
<dbReference type="Proteomes" id="UP001204151">
    <property type="component" value="Unassembled WGS sequence"/>
</dbReference>